<gene>
    <name evidence="1" type="ORF">M124_3984</name>
</gene>
<reference evidence="1 2" key="1">
    <citation type="submission" date="2014-02" db="EMBL/GenBank/DDBJ databases">
        <authorList>
            <person name="Sears C."/>
            <person name="Carroll K."/>
            <person name="Sack B.R."/>
            <person name="Qadri F."/>
            <person name="Myers L.L."/>
            <person name="Chung G.-T."/>
            <person name="Escheverria P."/>
            <person name="Fraser C.M."/>
            <person name="Sadzewicz L."/>
            <person name="Shefchek K.A."/>
            <person name="Tallon L."/>
            <person name="Das S.P."/>
            <person name="Daugherty S."/>
            <person name="Mongodin E.F."/>
        </authorList>
    </citation>
    <scope>NUCLEOTIDE SEQUENCE [LARGE SCALE GENOMIC DNA]</scope>
    <source>
        <strain evidence="2">3988T(B)14</strain>
    </source>
</reference>
<dbReference type="Proteomes" id="UP000020529">
    <property type="component" value="Unassembled WGS sequence"/>
</dbReference>
<feature type="non-terminal residue" evidence="1">
    <location>
        <position position="1"/>
    </location>
</feature>
<proteinExistence type="predicted"/>
<accession>A0A015W9J6</accession>
<name>A0A015W9J6_BACFG</name>
<sequence length="41" mass="5126">ISLLFACFMCYLWMDAAKDRDNYKQYYEYYQEQAREQKGNK</sequence>
<evidence type="ECO:0000313" key="1">
    <source>
        <dbReference type="EMBL" id="EXY77115.1"/>
    </source>
</evidence>
<organism evidence="1 2">
    <name type="scientific">Bacteroides fragilis str. 3988T(B)14</name>
    <dbReference type="NCBI Taxonomy" id="1339315"/>
    <lineage>
        <taxon>Bacteria</taxon>
        <taxon>Pseudomonadati</taxon>
        <taxon>Bacteroidota</taxon>
        <taxon>Bacteroidia</taxon>
        <taxon>Bacteroidales</taxon>
        <taxon>Bacteroidaceae</taxon>
        <taxon>Bacteroides</taxon>
    </lineage>
</organism>
<comment type="caution">
    <text evidence="1">The sequence shown here is derived from an EMBL/GenBank/DDBJ whole genome shotgun (WGS) entry which is preliminary data.</text>
</comment>
<evidence type="ECO:0000313" key="2">
    <source>
        <dbReference type="Proteomes" id="UP000020529"/>
    </source>
</evidence>
<dbReference type="EMBL" id="JGCY01000003">
    <property type="protein sequence ID" value="EXY77115.1"/>
    <property type="molecule type" value="Genomic_DNA"/>
</dbReference>
<dbReference type="AlphaFoldDB" id="A0A015W9J6"/>
<dbReference type="PATRIC" id="fig|1339315.3.peg.10"/>
<protein>
    <submittedName>
        <fullName evidence="1">Uncharacterized protein</fullName>
    </submittedName>
</protein>